<dbReference type="Proteomes" id="UP001228581">
    <property type="component" value="Unassembled WGS sequence"/>
</dbReference>
<protein>
    <recommendedName>
        <fullName evidence="3">Lipoprotein</fullName>
    </recommendedName>
</protein>
<name>A0ABT7CL98_9BACT</name>
<gene>
    <name evidence="1" type="ORF">QNI19_10945</name>
</gene>
<evidence type="ECO:0000313" key="2">
    <source>
        <dbReference type="Proteomes" id="UP001228581"/>
    </source>
</evidence>
<dbReference type="RefSeq" id="WP_313995647.1">
    <property type="nucleotide sequence ID" value="NZ_JASJOT010000005.1"/>
</dbReference>
<proteinExistence type="predicted"/>
<keyword evidence="2" id="KW-1185">Reference proteome</keyword>
<organism evidence="1 2">
    <name type="scientific">Xanthocytophaga flava</name>
    <dbReference type="NCBI Taxonomy" id="3048013"/>
    <lineage>
        <taxon>Bacteria</taxon>
        <taxon>Pseudomonadati</taxon>
        <taxon>Bacteroidota</taxon>
        <taxon>Cytophagia</taxon>
        <taxon>Cytophagales</taxon>
        <taxon>Rhodocytophagaceae</taxon>
        <taxon>Xanthocytophaga</taxon>
    </lineage>
</organism>
<dbReference type="EMBL" id="JASJOT010000005">
    <property type="protein sequence ID" value="MDJ1493449.1"/>
    <property type="molecule type" value="Genomic_DNA"/>
</dbReference>
<evidence type="ECO:0000313" key="1">
    <source>
        <dbReference type="EMBL" id="MDJ1493449.1"/>
    </source>
</evidence>
<comment type="caution">
    <text evidence="1">The sequence shown here is derived from an EMBL/GenBank/DDBJ whole genome shotgun (WGS) entry which is preliminary data.</text>
</comment>
<reference evidence="1 2" key="1">
    <citation type="submission" date="2023-05" db="EMBL/GenBank/DDBJ databases">
        <authorList>
            <person name="Zhang X."/>
        </authorList>
    </citation>
    <scope>NUCLEOTIDE SEQUENCE [LARGE SCALE GENOMIC DNA]</scope>
    <source>
        <strain evidence="1 2">DM2B3-1</strain>
    </source>
</reference>
<sequence length="306" mass="35654">MSNSWIICIFLLVATSCKEYQNEQNDSSYCITVLPKDKNTHTIKRIVTGKTIFNESCGNGGTFFLKIEEYDSKGNLTSIQGVSEFGGHYKIVHTYNRFNQVIETSTYSFDYDFRESPFPCDSVFSFQETEVSLFSKVTYHYNRSNLLEKKFYYTKNPYIYPSPCTKEKYRVETDKLDNSKNELLRLYEITEYTYLNECDRTSLTFQIDSMQSDRFNLYEYSLYSTDSVGHLYQMNFTSNSTLDTLFSHTFEFDVGGKSVQEIGKYKSSSLPKLPTIVDTQGKITQKKTVTLIEFEFSILTQDFEVF</sequence>
<accession>A0ABT7CL98</accession>
<evidence type="ECO:0008006" key="3">
    <source>
        <dbReference type="Google" id="ProtNLM"/>
    </source>
</evidence>